<dbReference type="Proteomes" id="UP000663193">
    <property type="component" value="Chromosome 13"/>
</dbReference>
<dbReference type="VEuPathDB" id="FungiDB:JI435_053910"/>
<reference evidence="3" key="1">
    <citation type="journal article" date="2021" name="BMC Genomics">
        <title>Chromosome-level genome assembly and manually-curated proteome of model necrotroph Parastagonospora nodorum Sn15 reveals a genome-wide trove of candidate effector homologs, and redundancy of virulence-related functions within an accessory chromosome.</title>
        <authorList>
            <person name="Bertazzoni S."/>
            <person name="Jones D.A.B."/>
            <person name="Phan H.T."/>
            <person name="Tan K.-C."/>
            <person name="Hane J.K."/>
        </authorList>
    </citation>
    <scope>NUCLEOTIDE SEQUENCE [LARGE SCALE GENOMIC DNA]</scope>
    <source>
        <strain evidence="3">SN15 / ATCC MYA-4574 / FGSC 10173)</strain>
    </source>
</reference>
<proteinExistence type="predicted"/>
<dbReference type="RefSeq" id="XP_001795796.1">
    <property type="nucleotide sequence ID" value="XM_001795744.1"/>
</dbReference>
<dbReference type="EMBL" id="CP069035">
    <property type="protein sequence ID" value="QRD02435.1"/>
    <property type="molecule type" value="Genomic_DNA"/>
</dbReference>
<feature type="region of interest" description="Disordered" evidence="1">
    <location>
        <begin position="1"/>
        <end position="76"/>
    </location>
</feature>
<sequence>MSSLATTKYVPPHKRGLQPLATPPPSRTPSPPLSASLSSPPSSPPTPPPSPPVTRGLKGSWRVGAAPPSSTDKNLPSFDNVELGMVFYLPTEEKLVGSKIHEYMKGTDQNPWCHPAVVVGKEIDFQGVECVQIRLCTTFNGHTVTEKKPPHQQRLFMLADNNQDDKPHPGTTLAKMIGARFSKRTYVNLSENSEYDVEYRYLTSYNGKPPMRFDRESVQKIRSLRPY</sequence>
<accession>A0A7U2I5C7</accession>
<feature type="compositionally biased region" description="Pro residues" evidence="1">
    <location>
        <begin position="41"/>
        <end position="52"/>
    </location>
</feature>
<name>A0A7U2I5C7_PHANO</name>
<evidence type="ECO:0000313" key="3">
    <source>
        <dbReference type="Proteomes" id="UP000663193"/>
    </source>
</evidence>
<dbReference type="OrthoDB" id="3775889at2759"/>
<keyword evidence="3" id="KW-1185">Reference proteome</keyword>
<evidence type="ECO:0000256" key="1">
    <source>
        <dbReference type="SAM" id="MobiDB-lite"/>
    </source>
</evidence>
<feature type="compositionally biased region" description="Pro residues" evidence="1">
    <location>
        <begin position="21"/>
        <end position="32"/>
    </location>
</feature>
<dbReference type="KEGG" id="pno:SNOG_05391"/>
<organism evidence="2 3">
    <name type="scientific">Phaeosphaeria nodorum (strain SN15 / ATCC MYA-4574 / FGSC 10173)</name>
    <name type="common">Glume blotch fungus</name>
    <name type="synonym">Parastagonospora nodorum</name>
    <dbReference type="NCBI Taxonomy" id="321614"/>
    <lineage>
        <taxon>Eukaryota</taxon>
        <taxon>Fungi</taxon>
        <taxon>Dikarya</taxon>
        <taxon>Ascomycota</taxon>
        <taxon>Pezizomycotina</taxon>
        <taxon>Dothideomycetes</taxon>
        <taxon>Pleosporomycetidae</taxon>
        <taxon>Pleosporales</taxon>
        <taxon>Pleosporineae</taxon>
        <taxon>Phaeosphaeriaceae</taxon>
        <taxon>Parastagonospora</taxon>
    </lineage>
</organism>
<dbReference type="AlphaFoldDB" id="A0A7U2I5C7"/>
<evidence type="ECO:0000313" key="2">
    <source>
        <dbReference type="EMBL" id="QRD02435.1"/>
    </source>
</evidence>
<protein>
    <submittedName>
        <fullName evidence="2">Uncharacterized protein</fullName>
    </submittedName>
</protein>
<dbReference type="OMA" id="AFKKRCY"/>
<gene>
    <name evidence="2" type="ORF">JI435_053910</name>
</gene>